<comment type="caution">
    <text evidence="3">The sequence shown here is derived from an EMBL/GenBank/DDBJ whole genome shotgun (WGS) entry which is preliminary data.</text>
</comment>
<feature type="transmembrane region" description="Helical" evidence="1">
    <location>
        <begin position="113"/>
        <end position="134"/>
    </location>
</feature>
<feature type="domain" description="Acyltransferase 3" evidence="2">
    <location>
        <begin position="14"/>
        <end position="329"/>
    </location>
</feature>
<feature type="transmembrane region" description="Helical" evidence="1">
    <location>
        <begin position="315"/>
        <end position="337"/>
    </location>
</feature>
<accession>A0A964E4K4</accession>
<dbReference type="Pfam" id="PF01757">
    <property type="entry name" value="Acyl_transf_3"/>
    <property type="match status" value="1"/>
</dbReference>
<feature type="transmembrane region" description="Helical" evidence="1">
    <location>
        <begin position="197"/>
        <end position="217"/>
    </location>
</feature>
<evidence type="ECO:0000313" key="3">
    <source>
        <dbReference type="EMBL" id="MCB8881566.1"/>
    </source>
</evidence>
<evidence type="ECO:0000259" key="2">
    <source>
        <dbReference type="Pfam" id="PF01757"/>
    </source>
</evidence>
<dbReference type="GO" id="GO:0016747">
    <property type="term" value="F:acyltransferase activity, transferring groups other than amino-acyl groups"/>
    <property type="evidence" value="ECO:0007669"/>
    <property type="project" value="InterPro"/>
</dbReference>
<keyword evidence="1" id="KW-1133">Transmembrane helix</keyword>
<feature type="transmembrane region" description="Helical" evidence="1">
    <location>
        <begin position="140"/>
        <end position="159"/>
    </location>
</feature>
<proteinExistence type="predicted"/>
<keyword evidence="3" id="KW-0012">Acyltransferase</keyword>
<feature type="transmembrane region" description="Helical" evidence="1">
    <location>
        <begin position="43"/>
        <end position="61"/>
    </location>
</feature>
<organism evidence="3 4">
    <name type="scientific">Acidisoma cellulosilyticum</name>
    <dbReference type="NCBI Taxonomy" id="2802395"/>
    <lineage>
        <taxon>Bacteria</taxon>
        <taxon>Pseudomonadati</taxon>
        <taxon>Pseudomonadota</taxon>
        <taxon>Alphaproteobacteria</taxon>
        <taxon>Acetobacterales</taxon>
        <taxon>Acidocellaceae</taxon>
        <taxon>Acidisoma</taxon>
    </lineage>
</organism>
<dbReference type="Proteomes" id="UP000721844">
    <property type="component" value="Unassembled WGS sequence"/>
</dbReference>
<keyword evidence="1" id="KW-0472">Membrane</keyword>
<feature type="transmembrane region" description="Helical" evidence="1">
    <location>
        <begin position="277"/>
        <end position="295"/>
    </location>
</feature>
<feature type="transmembrane region" description="Helical" evidence="1">
    <location>
        <begin position="224"/>
        <end position="244"/>
    </location>
</feature>
<evidence type="ECO:0000256" key="1">
    <source>
        <dbReference type="SAM" id="Phobius"/>
    </source>
</evidence>
<keyword evidence="1" id="KW-0812">Transmembrane</keyword>
<dbReference type="PANTHER" id="PTHR23028:SF134">
    <property type="entry name" value="PUTATIVE (AFU_ORTHOLOGUE AFUA_4G08520)-RELATED"/>
    <property type="match status" value="1"/>
</dbReference>
<dbReference type="InterPro" id="IPR050879">
    <property type="entry name" value="Acyltransferase_3"/>
</dbReference>
<dbReference type="PANTHER" id="PTHR23028">
    <property type="entry name" value="ACETYLTRANSFERASE"/>
    <property type="match status" value="1"/>
</dbReference>
<name>A0A964E4K4_9PROT</name>
<evidence type="ECO:0000313" key="4">
    <source>
        <dbReference type="Proteomes" id="UP000721844"/>
    </source>
</evidence>
<reference evidence="3 4" key="1">
    <citation type="journal article" date="2021" name="Microorganisms">
        <title>Acidisoma silvae sp. nov. and Acidisomacellulosilytica sp. nov., Two Acidophilic Bacteria Isolated from Decaying Wood, Hydrolyzing Cellulose and Producing Poly-3-hydroxybutyrate.</title>
        <authorList>
            <person name="Mieszkin S."/>
            <person name="Pouder E."/>
            <person name="Uroz S."/>
            <person name="Simon-Colin C."/>
            <person name="Alain K."/>
        </authorList>
    </citation>
    <scope>NUCLEOTIDE SEQUENCE [LARGE SCALE GENOMIC DNA]</scope>
    <source>
        <strain evidence="3 4">HW T5.17</strain>
    </source>
</reference>
<protein>
    <submittedName>
        <fullName evidence="3">Acyltransferase</fullName>
    </submittedName>
</protein>
<feature type="transmembrane region" description="Helical" evidence="1">
    <location>
        <begin position="81"/>
        <end position="101"/>
    </location>
</feature>
<keyword evidence="4" id="KW-1185">Reference proteome</keyword>
<dbReference type="InterPro" id="IPR002656">
    <property type="entry name" value="Acyl_transf_3_dom"/>
</dbReference>
<dbReference type="EMBL" id="JAESVA010000005">
    <property type="protein sequence ID" value="MCB8881566.1"/>
    <property type="molecule type" value="Genomic_DNA"/>
</dbReference>
<dbReference type="AlphaFoldDB" id="A0A964E4K4"/>
<sequence length="358" mass="39616">MLLPTTKKHQFAVLDGLRGFGALSVLGFHLVQQHVLGKFPFAGLAVDFFYMLSGFVIAFAYEPKLRAGTMTLKAFAWIRFVRLYPLLFVGTSMGILLGFLAAHIKHDVTYQQIALSGFLGLLLLPSYVFSQWGTAFPFNMAQWSLTFEIFANAVFAVLAPKLTTRVLIGVVGFTALLLIAMALAHGDIYGGYDKDNFVYGFGRVLFPFFAGVLIFRFRRRPRHAPLLATSLIVVLIAFIMLPPWHAGLFTLPYVILLFPAIIVLGAASEVGAKASSFFRLLGTLSYPLYILQSPILRIGEEVLKRKHFGLGGSIAFALVEAVIVLAVSYGALTLYDLPLRRFMRRRMARPRQAIAGNA</sequence>
<keyword evidence="3" id="KW-0808">Transferase</keyword>
<feature type="transmembrane region" description="Helical" evidence="1">
    <location>
        <begin position="250"/>
        <end position="270"/>
    </location>
</feature>
<gene>
    <name evidence="3" type="ORF">ACELLULO517_15045</name>
</gene>
<dbReference type="RefSeq" id="WP_227308238.1">
    <property type="nucleotide sequence ID" value="NZ_JAESVA010000005.1"/>
</dbReference>
<feature type="transmembrane region" description="Helical" evidence="1">
    <location>
        <begin position="166"/>
        <end position="185"/>
    </location>
</feature>